<dbReference type="GO" id="GO:0042956">
    <property type="term" value="P:maltodextrin transmembrane transport"/>
    <property type="evidence" value="ECO:0007669"/>
    <property type="project" value="TreeGrafter"/>
</dbReference>
<keyword evidence="3 4" id="KW-0732">Signal</keyword>
<sequence length="413" mass="43748">MNRRTRLTTGVAATLATTLLASCASGEGQGEAVQQFLGQSGGPITIWAGEEAIAGLTEIANEYEADTGIPVRFVQRDASPQTMSEFITQSPMGQGPDLLMSPHDNLGQLVANGLLMPIELGEQSEDFLDVAMQAVAYEGVVYGVPFAVENVAVLRNNELTTHTPETFDDLIADGQALVEAGQADFPISIPQDPSLGDPYHLYPLQTSFGAPVFGMDEDGSYTTELAMGGESGEAFAEYLAGLGAAGVLNTSLTPDIGKDAFVSGRAPYIISGPWNLNDFQDADMDLTLLPVPTAGGQTAQPFVGVQAVFMNANSGNSLPANDFLVNYLTRLDTQLAIFDSVGRPPALNDAIDAIADRPLLTAYAELAEAGAPMPAIPEMRSVWTFWGTTQNGIVEGQGEPALLWRRMIANIEN</sequence>
<proteinExistence type="inferred from homology"/>
<evidence type="ECO:0000256" key="4">
    <source>
        <dbReference type="SAM" id="SignalP"/>
    </source>
</evidence>
<dbReference type="PANTHER" id="PTHR30061">
    <property type="entry name" value="MALTOSE-BINDING PERIPLASMIC PROTEIN"/>
    <property type="match status" value="1"/>
</dbReference>
<reference evidence="5 6" key="1">
    <citation type="submission" date="2020-08" db="EMBL/GenBank/DDBJ databases">
        <title>Sequencing the genomes of 1000 actinobacteria strains.</title>
        <authorList>
            <person name="Klenk H.-P."/>
        </authorList>
    </citation>
    <scope>NUCLEOTIDE SEQUENCE [LARGE SCALE GENOMIC DNA]</scope>
    <source>
        <strain evidence="5 6">DSM 45258</strain>
    </source>
</reference>
<organism evidence="5 6">
    <name type="scientific">Hoyosella altamirensis</name>
    <dbReference type="NCBI Taxonomy" id="616997"/>
    <lineage>
        <taxon>Bacteria</taxon>
        <taxon>Bacillati</taxon>
        <taxon>Actinomycetota</taxon>
        <taxon>Actinomycetes</taxon>
        <taxon>Mycobacteriales</taxon>
        <taxon>Hoyosellaceae</taxon>
        <taxon>Hoyosella</taxon>
    </lineage>
</organism>
<comment type="similarity">
    <text evidence="1">Belongs to the bacterial solute-binding protein 1 family.</text>
</comment>
<dbReference type="OrthoDB" id="9766758at2"/>
<comment type="caution">
    <text evidence="5">The sequence shown here is derived from an EMBL/GenBank/DDBJ whole genome shotgun (WGS) entry which is preliminary data.</text>
</comment>
<feature type="signal peptide" evidence="4">
    <location>
        <begin position="1"/>
        <end position="26"/>
    </location>
</feature>
<dbReference type="GO" id="GO:1901982">
    <property type="term" value="F:maltose binding"/>
    <property type="evidence" value="ECO:0007669"/>
    <property type="project" value="TreeGrafter"/>
</dbReference>
<evidence type="ECO:0000256" key="2">
    <source>
        <dbReference type="ARBA" id="ARBA00022448"/>
    </source>
</evidence>
<dbReference type="GO" id="GO:0055052">
    <property type="term" value="C:ATP-binding cassette (ABC) transporter complex, substrate-binding subunit-containing"/>
    <property type="evidence" value="ECO:0007669"/>
    <property type="project" value="TreeGrafter"/>
</dbReference>
<dbReference type="InterPro" id="IPR006059">
    <property type="entry name" value="SBP"/>
</dbReference>
<dbReference type="Gene3D" id="3.40.190.10">
    <property type="entry name" value="Periplasmic binding protein-like II"/>
    <property type="match status" value="2"/>
</dbReference>
<protein>
    <submittedName>
        <fullName evidence="5">Arabinogalactan oligomer/maltooligosaccharide transport system substrate-binding protein</fullName>
    </submittedName>
</protein>
<feature type="chain" id="PRO_5039380561" evidence="4">
    <location>
        <begin position="27"/>
        <end position="413"/>
    </location>
</feature>
<dbReference type="PROSITE" id="PS51257">
    <property type="entry name" value="PROKAR_LIPOPROTEIN"/>
    <property type="match status" value="1"/>
</dbReference>
<gene>
    <name evidence="5" type="ORF">FHU29_002987</name>
</gene>
<dbReference type="RefSeq" id="WP_064440450.1">
    <property type="nucleotide sequence ID" value="NZ_BDDI01000008.1"/>
</dbReference>
<dbReference type="GO" id="GO:0015768">
    <property type="term" value="P:maltose transport"/>
    <property type="evidence" value="ECO:0007669"/>
    <property type="project" value="TreeGrafter"/>
</dbReference>
<dbReference type="Pfam" id="PF13416">
    <property type="entry name" value="SBP_bac_8"/>
    <property type="match status" value="1"/>
</dbReference>
<dbReference type="Proteomes" id="UP000567922">
    <property type="component" value="Unassembled WGS sequence"/>
</dbReference>
<dbReference type="PANTHER" id="PTHR30061:SF50">
    <property type="entry name" value="MALTOSE_MALTODEXTRIN-BINDING PERIPLASMIC PROTEIN"/>
    <property type="match status" value="1"/>
</dbReference>
<evidence type="ECO:0000256" key="1">
    <source>
        <dbReference type="ARBA" id="ARBA00008520"/>
    </source>
</evidence>
<evidence type="ECO:0000313" key="6">
    <source>
        <dbReference type="Proteomes" id="UP000567922"/>
    </source>
</evidence>
<dbReference type="EMBL" id="JACHWS010000003">
    <property type="protein sequence ID" value="MBB3038518.1"/>
    <property type="molecule type" value="Genomic_DNA"/>
</dbReference>
<dbReference type="AlphaFoldDB" id="A0A839RQM0"/>
<name>A0A839RQM0_9ACTN</name>
<evidence type="ECO:0000313" key="5">
    <source>
        <dbReference type="EMBL" id="MBB3038518.1"/>
    </source>
</evidence>
<keyword evidence="2" id="KW-0813">Transport</keyword>
<accession>A0A839RQM0</accession>
<keyword evidence="6" id="KW-1185">Reference proteome</keyword>
<dbReference type="SUPFAM" id="SSF53850">
    <property type="entry name" value="Periplasmic binding protein-like II"/>
    <property type="match status" value="1"/>
</dbReference>
<evidence type="ECO:0000256" key="3">
    <source>
        <dbReference type="ARBA" id="ARBA00022729"/>
    </source>
</evidence>
<dbReference type="CDD" id="cd13586">
    <property type="entry name" value="PBP2_Maltose_binding_like"/>
    <property type="match status" value="1"/>
</dbReference>